<reference evidence="4" key="1">
    <citation type="submission" date="2022-01" db="EMBL/GenBank/DDBJ databases">
        <title>Genome Sequence Resource for Two Populations of Ditylenchus destructor, the Migratory Endoparasitic Phytonematode.</title>
        <authorList>
            <person name="Zhang H."/>
            <person name="Lin R."/>
            <person name="Xie B."/>
        </authorList>
    </citation>
    <scope>NUCLEOTIDE SEQUENCE</scope>
    <source>
        <strain evidence="4">BazhouSP</strain>
    </source>
</reference>
<comment type="cofactor">
    <cofactor evidence="1">
        <name>a divalent metal cation</name>
        <dbReference type="ChEBI" id="CHEBI:60240"/>
    </cofactor>
</comment>
<dbReference type="GO" id="GO:0047429">
    <property type="term" value="F:nucleoside triphosphate diphosphatase activity"/>
    <property type="evidence" value="ECO:0007669"/>
    <property type="project" value="InterPro"/>
</dbReference>
<dbReference type="Gene3D" id="3.90.950.10">
    <property type="match status" value="1"/>
</dbReference>
<evidence type="ECO:0000256" key="2">
    <source>
        <dbReference type="ARBA" id="ARBA00022801"/>
    </source>
</evidence>
<dbReference type="CDD" id="cd00555">
    <property type="entry name" value="Maf"/>
    <property type="match status" value="1"/>
</dbReference>
<proteinExistence type="inferred from homology"/>
<dbReference type="InterPro" id="IPR029001">
    <property type="entry name" value="ITPase-like_fam"/>
</dbReference>
<dbReference type="Pfam" id="PF02545">
    <property type="entry name" value="Maf"/>
    <property type="match status" value="1"/>
</dbReference>
<dbReference type="NCBIfam" id="TIGR00172">
    <property type="entry name" value="maf"/>
    <property type="match status" value="1"/>
</dbReference>
<protein>
    <submittedName>
        <fullName evidence="4">Maf-like protein domain-containing protein</fullName>
    </submittedName>
</protein>
<comment type="caution">
    <text evidence="4">The sequence shown here is derived from an EMBL/GenBank/DDBJ whole genome shotgun (WGS) entry which is preliminary data.</text>
</comment>
<dbReference type="InterPro" id="IPR003697">
    <property type="entry name" value="Maf-like"/>
</dbReference>
<dbReference type="SUPFAM" id="SSF52972">
    <property type="entry name" value="ITPase-like"/>
    <property type="match status" value="1"/>
</dbReference>
<keyword evidence="2" id="KW-0378">Hydrolase</keyword>
<dbReference type="PANTHER" id="PTHR43213:SF5">
    <property type="entry name" value="BIFUNCTIONAL DTTP_UTP PYROPHOSPHATASE_METHYLTRANSFERASE PROTEIN-RELATED"/>
    <property type="match status" value="1"/>
</dbReference>
<name>A0AAD4MTA2_9BILA</name>
<dbReference type="HAMAP" id="MF_00528">
    <property type="entry name" value="Maf"/>
    <property type="match status" value="1"/>
</dbReference>
<dbReference type="PANTHER" id="PTHR43213">
    <property type="entry name" value="BIFUNCTIONAL DTTP/UTP PYROPHOSPHATASE/METHYLTRANSFERASE PROTEIN-RELATED"/>
    <property type="match status" value="1"/>
</dbReference>
<evidence type="ECO:0000256" key="3">
    <source>
        <dbReference type="SAM" id="MobiDB-lite"/>
    </source>
</evidence>
<feature type="compositionally biased region" description="Basic and acidic residues" evidence="3">
    <location>
        <begin position="17"/>
        <end position="26"/>
    </location>
</feature>
<sequence>MRSNWLFVGAEEGEGAWDRKKDHNIDDMEDEESGSESRKKRQRSYSLSKFDRLPIIVLASGSSNRLKLLQKVGINPIVEPSDFPENLSKHLPPGEFAQETALRKAQEVVTRFQEGGTTFDVVIGCDTIIYFDGLILGKPRDEDDAFDTLKRLNGQKHSVYTGVALISAKEKVEKFFEETIVEFGDIPEEILRAYVDTGEPMGRAGSYGIQGKAGVFVKSIAGCFNNVVGLPIYEVVKRLRTILRK</sequence>
<evidence type="ECO:0000256" key="1">
    <source>
        <dbReference type="ARBA" id="ARBA00001968"/>
    </source>
</evidence>
<gene>
    <name evidence="4" type="ORF">DdX_14411</name>
</gene>
<keyword evidence="5" id="KW-1185">Reference proteome</keyword>
<accession>A0AAD4MTA2</accession>
<evidence type="ECO:0000313" key="4">
    <source>
        <dbReference type="EMBL" id="KAI1704171.1"/>
    </source>
</evidence>
<dbReference type="Proteomes" id="UP001201812">
    <property type="component" value="Unassembled WGS sequence"/>
</dbReference>
<organism evidence="4 5">
    <name type="scientific">Ditylenchus destructor</name>
    <dbReference type="NCBI Taxonomy" id="166010"/>
    <lineage>
        <taxon>Eukaryota</taxon>
        <taxon>Metazoa</taxon>
        <taxon>Ecdysozoa</taxon>
        <taxon>Nematoda</taxon>
        <taxon>Chromadorea</taxon>
        <taxon>Rhabditida</taxon>
        <taxon>Tylenchina</taxon>
        <taxon>Tylenchomorpha</taxon>
        <taxon>Sphaerularioidea</taxon>
        <taxon>Anguinidae</taxon>
        <taxon>Anguininae</taxon>
        <taxon>Ditylenchus</taxon>
    </lineage>
</organism>
<dbReference type="EMBL" id="JAKKPZ010000071">
    <property type="protein sequence ID" value="KAI1704171.1"/>
    <property type="molecule type" value="Genomic_DNA"/>
</dbReference>
<feature type="region of interest" description="Disordered" evidence="3">
    <location>
        <begin position="17"/>
        <end position="43"/>
    </location>
</feature>
<evidence type="ECO:0000313" key="5">
    <source>
        <dbReference type="Proteomes" id="UP001201812"/>
    </source>
</evidence>
<dbReference type="AlphaFoldDB" id="A0AAD4MTA2"/>